<evidence type="ECO:0000259" key="7">
    <source>
        <dbReference type="PROSITE" id="PS50850"/>
    </source>
</evidence>
<feature type="transmembrane region" description="Helical" evidence="6">
    <location>
        <begin position="344"/>
        <end position="364"/>
    </location>
</feature>
<keyword evidence="3 6" id="KW-1133">Transmembrane helix</keyword>
<proteinExistence type="predicted"/>
<dbReference type="SUPFAM" id="SSF103473">
    <property type="entry name" value="MFS general substrate transporter"/>
    <property type="match status" value="1"/>
</dbReference>
<dbReference type="InterPro" id="IPR050382">
    <property type="entry name" value="MFS_Na/Anion_cotransporter"/>
</dbReference>
<keyword evidence="8" id="KW-1185">Reference proteome</keyword>
<feature type="transmembrane region" description="Helical" evidence="6">
    <location>
        <begin position="148"/>
        <end position="167"/>
    </location>
</feature>
<dbReference type="PROSITE" id="PS50850">
    <property type="entry name" value="MFS"/>
    <property type="match status" value="1"/>
</dbReference>
<reference evidence="9" key="1">
    <citation type="submission" date="2022-11" db="UniProtKB">
        <authorList>
            <consortium name="WormBaseParasite"/>
        </authorList>
    </citation>
    <scope>IDENTIFICATION</scope>
</reference>
<name>A0A914ECY9_9BILA</name>
<feature type="transmembrane region" description="Helical" evidence="6">
    <location>
        <begin position="209"/>
        <end position="229"/>
    </location>
</feature>
<feature type="transmembrane region" description="Helical" evidence="6">
    <location>
        <begin position="385"/>
        <end position="409"/>
    </location>
</feature>
<dbReference type="PANTHER" id="PTHR11662">
    <property type="entry name" value="SOLUTE CARRIER FAMILY 17"/>
    <property type="match status" value="1"/>
</dbReference>
<dbReference type="GO" id="GO:0022857">
    <property type="term" value="F:transmembrane transporter activity"/>
    <property type="evidence" value="ECO:0007669"/>
    <property type="project" value="InterPro"/>
</dbReference>
<sequence>MADDIIIKVPELPVYTYFPLFHPFARRFHVLLMLMLGFFAMVFMKINISIAIPCMVNSTALFQSSDILMNDTYRDDKIGIPVTEATESRGGTCQVAKSGDRPVINDYGGDLIWDSAIQTRLVAATFYGSLLTTLPSGLLADLWSPVDLLQIACGICIVCTAALPVMAVHVGHWGVFLCRFFLGFGEGALVPSINKLLSSWIPTSEKSTAISIYTTGNQIAGVIGVPLAGFLCESVLGWPSIFYLCAVIGIVWSVAWRIFVPNSPAECNVMTRKERVYLSSRNDLCKSIRVKKRQVRTEATSQKVPYADILKSYPLWAVLFCFCSSQAIAMLIQIYLPMFFKEVLFLPAGINGLFYALPQITNFVTKMGWSIAIDWLKRKTISATAACKISQGVSSVFVGLFFLLIAVYADCSTPYLTLFLFCMVTVSMSPCLSGFYTSLLSLAPAYTGLLTSLAMLAGILGQITAPSMVYLFNKTGTIEEWRHIFYTVTAASWFTGTLFVIFGSGDVQEWAKPSETPEQEPIETQPGKLPPRPRGASKNFLEAAFNGPDNSTDFSALRSRSLSVLL</sequence>
<keyword evidence="4 6" id="KW-0472">Membrane</keyword>
<evidence type="ECO:0000256" key="5">
    <source>
        <dbReference type="SAM" id="MobiDB-lite"/>
    </source>
</evidence>
<protein>
    <submittedName>
        <fullName evidence="9">Major facilitator superfamily (MFS) profile domain-containing protein</fullName>
    </submittedName>
</protein>
<feature type="transmembrane region" description="Helical" evidence="6">
    <location>
        <begin position="484"/>
        <end position="502"/>
    </location>
</feature>
<evidence type="ECO:0000256" key="3">
    <source>
        <dbReference type="ARBA" id="ARBA00022989"/>
    </source>
</evidence>
<evidence type="ECO:0000256" key="2">
    <source>
        <dbReference type="ARBA" id="ARBA00022692"/>
    </source>
</evidence>
<evidence type="ECO:0000256" key="4">
    <source>
        <dbReference type="ARBA" id="ARBA00023136"/>
    </source>
</evidence>
<feature type="domain" description="Major facilitator superfamily (MFS) profile" evidence="7">
    <location>
        <begin position="30"/>
        <end position="508"/>
    </location>
</feature>
<dbReference type="PANTHER" id="PTHR11662:SF405">
    <property type="entry name" value="PROTEIN CBG12249"/>
    <property type="match status" value="1"/>
</dbReference>
<organism evidence="8 9">
    <name type="scientific">Acrobeloides nanus</name>
    <dbReference type="NCBI Taxonomy" id="290746"/>
    <lineage>
        <taxon>Eukaryota</taxon>
        <taxon>Metazoa</taxon>
        <taxon>Ecdysozoa</taxon>
        <taxon>Nematoda</taxon>
        <taxon>Chromadorea</taxon>
        <taxon>Rhabditida</taxon>
        <taxon>Tylenchina</taxon>
        <taxon>Cephalobomorpha</taxon>
        <taxon>Cephaloboidea</taxon>
        <taxon>Cephalobidae</taxon>
        <taxon>Acrobeloides</taxon>
    </lineage>
</organism>
<feature type="transmembrane region" description="Helical" evidence="6">
    <location>
        <begin position="241"/>
        <end position="260"/>
    </location>
</feature>
<comment type="subcellular location">
    <subcellularLocation>
        <location evidence="1">Membrane</location>
        <topology evidence="1">Multi-pass membrane protein</topology>
    </subcellularLocation>
</comment>
<dbReference type="InterPro" id="IPR011701">
    <property type="entry name" value="MFS"/>
</dbReference>
<accession>A0A914ECY9</accession>
<dbReference type="InterPro" id="IPR020846">
    <property type="entry name" value="MFS_dom"/>
</dbReference>
<feature type="transmembrane region" description="Helical" evidence="6">
    <location>
        <begin position="28"/>
        <end position="48"/>
    </location>
</feature>
<feature type="transmembrane region" description="Helical" evidence="6">
    <location>
        <begin position="448"/>
        <end position="472"/>
    </location>
</feature>
<dbReference type="GO" id="GO:0016020">
    <property type="term" value="C:membrane"/>
    <property type="evidence" value="ECO:0007669"/>
    <property type="project" value="UniProtKB-SubCell"/>
</dbReference>
<evidence type="ECO:0000256" key="6">
    <source>
        <dbReference type="SAM" id="Phobius"/>
    </source>
</evidence>
<dbReference type="Proteomes" id="UP000887540">
    <property type="component" value="Unplaced"/>
</dbReference>
<dbReference type="WBParaSite" id="ACRNAN_scaffold7355.g27262.t1">
    <property type="protein sequence ID" value="ACRNAN_scaffold7355.g27262.t1"/>
    <property type="gene ID" value="ACRNAN_scaffold7355.g27262"/>
</dbReference>
<feature type="transmembrane region" description="Helical" evidence="6">
    <location>
        <begin position="415"/>
        <end position="436"/>
    </location>
</feature>
<feature type="region of interest" description="Disordered" evidence="5">
    <location>
        <begin position="513"/>
        <end position="552"/>
    </location>
</feature>
<evidence type="ECO:0000313" key="8">
    <source>
        <dbReference type="Proteomes" id="UP000887540"/>
    </source>
</evidence>
<dbReference type="AlphaFoldDB" id="A0A914ECY9"/>
<evidence type="ECO:0000313" key="9">
    <source>
        <dbReference type="WBParaSite" id="ACRNAN_scaffold7355.g27262.t1"/>
    </source>
</evidence>
<dbReference type="FunFam" id="1.20.1250.20:FF:000355">
    <property type="entry name" value="SLC (SoLute Carrier) homolog"/>
    <property type="match status" value="1"/>
</dbReference>
<dbReference type="InterPro" id="IPR036259">
    <property type="entry name" value="MFS_trans_sf"/>
</dbReference>
<dbReference type="Pfam" id="PF07690">
    <property type="entry name" value="MFS_1"/>
    <property type="match status" value="1"/>
</dbReference>
<evidence type="ECO:0000256" key="1">
    <source>
        <dbReference type="ARBA" id="ARBA00004141"/>
    </source>
</evidence>
<feature type="transmembrane region" description="Helical" evidence="6">
    <location>
        <begin position="313"/>
        <end position="338"/>
    </location>
</feature>
<feature type="transmembrane region" description="Helical" evidence="6">
    <location>
        <begin position="173"/>
        <end position="197"/>
    </location>
</feature>
<keyword evidence="2 6" id="KW-0812">Transmembrane</keyword>
<dbReference type="GO" id="GO:0006820">
    <property type="term" value="P:monoatomic anion transport"/>
    <property type="evidence" value="ECO:0007669"/>
    <property type="project" value="TreeGrafter"/>
</dbReference>
<dbReference type="Gene3D" id="1.20.1250.20">
    <property type="entry name" value="MFS general substrate transporter like domains"/>
    <property type="match status" value="2"/>
</dbReference>